<dbReference type="InterPro" id="IPR013656">
    <property type="entry name" value="PAS_4"/>
</dbReference>
<proteinExistence type="predicted"/>
<evidence type="ECO:0008006" key="6">
    <source>
        <dbReference type="Google" id="ProtNLM"/>
    </source>
</evidence>
<dbReference type="PROSITE" id="PS50112">
    <property type="entry name" value="PAS"/>
    <property type="match status" value="1"/>
</dbReference>
<feature type="domain" description="PAC" evidence="2">
    <location>
        <begin position="261"/>
        <end position="314"/>
    </location>
</feature>
<dbReference type="SMART" id="SM00086">
    <property type="entry name" value="PAC"/>
    <property type="match status" value="2"/>
</dbReference>
<dbReference type="EMBL" id="AP024233">
    <property type="protein sequence ID" value="BCO08139.1"/>
    <property type="molecule type" value="Genomic_DNA"/>
</dbReference>
<organism evidence="4 5">
    <name type="scientific">Desulfolithobacter dissulfuricans</name>
    <dbReference type="NCBI Taxonomy" id="2795293"/>
    <lineage>
        <taxon>Bacteria</taxon>
        <taxon>Pseudomonadati</taxon>
        <taxon>Thermodesulfobacteriota</taxon>
        <taxon>Desulfobulbia</taxon>
        <taxon>Desulfobulbales</taxon>
        <taxon>Desulfobulbaceae</taxon>
        <taxon>Desulfolithobacter</taxon>
    </lineage>
</organism>
<dbReference type="PANTHER" id="PTHR44757">
    <property type="entry name" value="DIGUANYLATE CYCLASE DGCP"/>
    <property type="match status" value="1"/>
</dbReference>
<feature type="domain" description="PAC" evidence="2">
    <location>
        <begin position="399"/>
        <end position="455"/>
    </location>
</feature>
<dbReference type="Gene3D" id="3.30.70.270">
    <property type="match status" value="1"/>
</dbReference>
<dbReference type="SUPFAM" id="SSF55785">
    <property type="entry name" value="PYP-like sensor domain (PAS domain)"/>
    <property type="match status" value="2"/>
</dbReference>
<dbReference type="InterPro" id="IPR043128">
    <property type="entry name" value="Rev_trsase/Diguanyl_cyclase"/>
</dbReference>
<dbReference type="SUPFAM" id="SSF55781">
    <property type="entry name" value="GAF domain-like"/>
    <property type="match status" value="1"/>
</dbReference>
<dbReference type="InterPro" id="IPR000700">
    <property type="entry name" value="PAS-assoc_C"/>
</dbReference>
<dbReference type="GO" id="GO:0003824">
    <property type="term" value="F:catalytic activity"/>
    <property type="evidence" value="ECO:0007669"/>
    <property type="project" value="UniProtKB-ARBA"/>
</dbReference>
<sequence>MSKVTAQQRQQQVLFAVMSVYRFLIAERDLPSLLQGICDRLVGQGLNLSAWMVLLDDDHGGIITAETGLGEVFTPVMDNLRQGVLPACGLRALDQQGGAARFCPGTACENCSLPRCRGVGQAITVPIRCRQNLFGFLVIQTPEGGQVTDEELGLVADLAESIGQALHNLLRMEESRVREKELQRIEERFELALHASDAGLWDWNIKTGEMFTSPCRKGFLDYRENGGAPGSAAWEGLIHPDDKARVLQVLNDHLAGKTEEYRIEYRIKKENGAWRWFLDCGRVVERDEQGMPVRMTGTHQDITLQKEQAEILVRVQRQLHDAVERERTFLQTVIDGAADSVMVIDMDYTVLLINATAARIMKIDSSEARGRKCHKLFHGSDVPCTDKRYPCPIQAVQESGNRVTLIHNPLHGNNINNTFEIEVTPLRDGTGRIRGIIEVARDITDRLRIEKELRESQSKLYQLAHHDILTGLPNRLLFRDRMKQAVAKAQRHKSRVAILFLDLDKFKDINDTLGHDVGDQLLVEVARRLQRQCRKSDTVARFGGDEFVFILDEIKDRNGAAVVAEKILKAMSEPVRVGCHTLHITTSIGIALYPDHSEDMDQVMKYADMALYQAKAEGRNNYRFYDPAMRAPSCSERQDAD</sequence>
<name>A0A915TZF9_9BACT</name>
<dbReference type="PANTHER" id="PTHR44757:SF2">
    <property type="entry name" value="BIOFILM ARCHITECTURE MAINTENANCE PROTEIN MBAA"/>
    <property type="match status" value="1"/>
</dbReference>
<dbReference type="InterPro" id="IPR000014">
    <property type="entry name" value="PAS"/>
</dbReference>
<dbReference type="InterPro" id="IPR029787">
    <property type="entry name" value="Nucleotide_cyclase"/>
</dbReference>
<evidence type="ECO:0000259" key="1">
    <source>
        <dbReference type="PROSITE" id="PS50112"/>
    </source>
</evidence>
<dbReference type="CDD" id="cd00130">
    <property type="entry name" value="PAS"/>
    <property type="match status" value="2"/>
</dbReference>
<dbReference type="PROSITE" id="PS50113">
    <property type="entry name" value="PAC"/>
    <property type="match status" value="2"/>
</dbReference>
<evidence type="ECO:0000259" key="2">
    <source>
        <dbReference type="PROSITE" id="PS50113"/>
    </source>
</evidence>
<dbReference type="PROSITE" id="PS50887">
    <property type="entry name" value="GGDEF"/>
    <property type="match status" value="1"/>
</dbReference>
<dbReference type="InterPro" id="IPR003018">
    <property type="entry name" value="GAF"/>
</dbReference>
<dbReference type="Pfam" id="PF00990">
    <property type="entry name" value="GGDEF"/>
    <property type="match status" value="1"/>
</dbReference>
<dbReference type="SUPFAM" id="SSF55073">
    <property type="entry name" value="Nucleotide cyclase"/>
    <property type="match status" value="1"/>
</dbReference>
<evidence type="ECO:0000313" key="4">
    <source>
        <dbReference type="EMBL" id="BCO08139.1"/>
    </source>
</evidence>
<dbReference type="CDD" id="cd01949">
    <property type="entry name" value="GGDEF"/>
    <property type="match status" value="1"/>
</dbReference>
<feature type="domain" description="GGDEF" evidence="3">
    <location>
        <begin position="494"/>
        <end position="627"/>
    </location>
</feature>
<evidence type="ECO:0000259" key="3">
    <source>
        <dbReference type="PROSITE" id="PS50887"/>
    </source>
</evidence>
<dbReference type="NCBIfam" id="TIGR00254">
    <property type="entry name" value="GGDEF"/>
    <property type="match status" value="1"/>
</dbReference>
<dbReference type="InterPro" id="IPR052155">
    <property type="entry name" value="Biofilm_reg_signaling"/>
</dbReference>
<dbReference type="Pfam" id="PF01590">
    <property type="entry name" value="GAF"/>
    <property type="match status" value="1"/>
</dbReference>
<dbReference type="RefSeq" id="WP_267928064.1">
    <property type="nucleotide sequence ID" value="NZ_AP024233.1"/>
</dbReference>
<dbReference type="FunFam" id="3.30.70.270:FF:000001">
    <property type="entry name" value="Diguanylate cyclase domain protein"/>
    <property type="match status" value="1"/>
</dbReference>
<dbReference type="KEGG" id="ddu:GF1_05150"/>
<dbReference type="Pfam" id="PF08448">
    <property type="entry name" value="PAS_4"/>
    <property type="match status" value="1"/>
</dbReference>
<dbReference type="InterPro" id="IPR000160">
    <property type="entry name" value="GGDEF_dom"/>
</dbReference>
<keyword evidence="5" id="KW-1185">Reference proteome</keyword>
<reference evidence="4" key="1">
    <citation type="submission" date="2020-12" db="EMBL/GenBank/DDBJ databases">
        <title>Desulfobium dissulfuricans gen. nov., sp. nov., a novel mesophilic, sulfate-reducing bacterium isolated from a deep-sea hydrothermal vent.</title>
        <authorList>
            <person name="Hashimoto Y."/>
            <person name="Tame A."/>
            <person name="Sawayama S."/>
            <person name="Miyazaki J."/>
            <person name="Takai K."/>
            <person name="Nakagawa S."/>
        </authorList>
    </citation>
    <scope>NUCLEOTIDE SEQUENCE</scope>
    <source>
        <strain evidence="4">GF1</strain>
    </source>
</reference>
<dbReference type="NCBIfam" id="TIGR00229">
    <property type="entry name" value="sensory_box"/>
    <property type="match status" value="2"/>
</dbReference>
<dbReference type="InterPro" id="IPR035965">
    <property type="entry name" value="PAS-like_dom_sf"/>
</dbReference>
<dbReference type="SMART" id="SM00091">
    <property type="entry name" value="PAS"/>
    <property type="match status" value="2"/>
</dbReference>
<evidence type="ECO:0000313" key="5">
    <source>
        <dbReference type="Proteomes" id="UP001063350"/>
    </source>
</evidence>
<dbReference type="InterPro" id="IPR029016">
    <property type="entry name" value="GAF-like_dom_sf"/>
</dbReference>
<dbReference type="Gene3D" id="3.30.450.20">
    <property type="entry name" value="PAS domain"/>
    <property type="match status" value="2"/>
</dbReference>
<dbReference type="Proteomes" id="UP001063350">
    <property type="component" value="Chromosome"/>
</dbReference>
<dbReference type="Gene3D" id="3.30.450.40">
    <property type="match status" value="1"/>
</dbReference>
<dbReference type="AlphaFoldDB" id="A0A915TZF9"/>
<accession>A0A915TZF9</accession>
<dbReference type="SMART" id="SM00065">
    <property type="entry name" value="GAF"/>
    <property type="match status" value="1"/>
</dbReference>
<protein>
    <recommendedName>
        <fullName evidence="6">Diguanylate cyclase</fullName>
    </recommendedName>
</protein>
<dbReference type="SMART" id="SM00267">
    <property type="entry name" value="GGDEF"/>
    <property type="match status" value="1"/>
</dbReference>
<dbReference type="InterPro" id="IPR001610">
    <property type="entry name" value="PAC"/>
</dbReference>
<dbReference type="InterPro" id="IPR013655">
    <property type="entry name" value="PAS_fold_3"/>
</dbReference>
<dbReference type="Pfam" id="PF08447">
    <property type="entry name" value="PAS_3"/>
    <property type="match status" value="1"/>
</dbReference>
<feature type="domain" description="PAS" evidence="1">
    <location>
        <begin position="326"/>
        <end position="400"/>
    </location>
</feature>
<gene>
    <name evidence="4" type="ORF">GF1_05150</name>
</gene>